<feature type="domain" description="EGF-like" evidence="6">
    <location>
        <begin position="48"/>
        <end position="85"/>
    </location>
</feature>
<feature type="domain" description="EGF-like" evidence="6">
    <location>
        <begin position="87"/>
        <end position="126"/>
    </location>
</feature>
<dbReference type="Gene3D" id="2.10.25.10">
    <property type="entry name" value="Laminin"/>
    <property type="match status" value="2"/>
</dbReference>
<dbReference type="InterPro" id="IPR018097">
    <property type="entry name" value="EGF_Ca-bd_CS"/>
</dbReference>
<dbReference type="SUPFAM" id="SSF57196">
    <property type="entry name" value="EGF/Laminin"/>
    <property type="match status" value="1"/>
</dbReference>
<dbReference type="InterPro" id="IPR001881">
    <property type="entry name" value="EGF-like_Ca-bd_dom"/>
</dbReference>
<dbReference type="SMART" id="SM00181">
    <property type="entry name" value="EGF"/>
    <property type="match status" value="3"/>
</dbReference>
<dbReference type="CDD" id="cd00054">
    <property type="entry name" value="EGF_CA"/>
    <property type="match status" value="1"/>
</dbReference>
<evidence type="ECO:0000313" key="7">
    <source>
        <dbReference type="Proteomes" id="UP000694888"/>
    </source>
</evidence>
<evidence type="ECO:0000256" key="2">
    <source>
        <dbReference type="ARBA" id="ARBA00022729"/>
    </source>
</evidence>
<dbReference type="InterPro" id="IPR000742">
    <property type="entry name" value="EGF"/>
</dbReference>
<evidence type="ECO:0000256" key="1">
    <source>
        <dbReference type="ARBA" id="ARBA00022536"/>
    </source>
</evidence>
<evidence type="ECO:0000256" key="4">
    <source>
        <dbReference type="ARBA" id="ARBA00023157"/>
    </source>
</evidence>
<dbReference type="PANTHER" id="PTHR45836:SF13">
    <property type="entry name" value="PROTEIN CRUMBS"/>
    <property type="match status" value="1"/>
</dbReference>
<evidence type="ECO:0000313" key="8">
    <source>
        <dbReference type="RefSeq" id="XP_035824821.1"/>
    </source>
</evidence>
<keyword evidence="1 5" id="KW-0245">EGF-like domain</keyword>
<keyword evidence="3" id="KW-0677">Repeat</keyword>
<dbReference type="GeneID" id="118477149"/>
<dbReference type="RefSeq" id="XP_035824821.1">
    <property type="nucleotide sequence ID" value="XM_035968928.1"/>
</dbReference>
<dbReference type="PANTHER" id="PTHR45836">
    <property type="entry name" value="SLIT HOMOLOG"/>
    <property type="match status" value="1"/>
</dbReference>
<reference evidence="8" key="1">
    <citation type="submission" date="2025-08" db="UniProtKB">
        <authorList>
            <consortium name="RefSeq"/>
        </authorList>
    </citation>
    <scope>IDENTIFICATION</scope>
</reference>
<evidence type="ECO:0000256" key="5">
    <source>
        <dbReference type="PROSITE-ProRule" id="PRU00076"/>
    </source>
</evidence>
<dbReference type="PROSITE" id="PS50026">
    <property type="entry name" value="EGF_3"/>
    <property type="match status" value="2"/>
</dbReference>
<sequence length="162" mass="17709">MHTLARYSGPLCELVVDSCYSSPCYNQGTCRYRGACSCSDVVISCGWQDELCQRERCGQRADCDLLTPSYTCDCTGTGYTGLQCAQDDNECRDTPGPCLNNGVCVNTVGGYSCNCRGTGYHGDLCDVDDDECEDQNPCFNQGSLEERRTLNSNLLVVIVHAF</sequence>
<dbReference type="PROSITE" id="PS01187">
    <property type="entry name" value="EGF_CA"/>
    <property type="match status" value="1"/>
</dbReference>
<keyword evidence="4" id="KW-1015">Disulfide bond</keyword>
<name>A0ABM1VQX9_APLCA</name>
<dbReference type="PROSITE" id="PS00010">
    <property type="entry name" value="ASX_HYDROXYL"/>
    <property type="match status" value="1"/>
</dbReference>
<evidence type="ECO:0000256" key="3">
    <source>
        <dbReference type="ARBA" id="ARBA00022737"/>
    </source>
</evidence>
<evidence type="ECO:0000259" key="6">
    <source>
        <dbReference type="PROSITE" id="PS50026"/>
    </source>
</evidence>
<proteinExistence type="predicted"/>
<dbReference type="InterPro" id="IPR049883">
    <property type="entry name" value="NOTCH1_EGF-like"/>
</dbReference>
<dbReference type="InterPro" id="IPR000152">
    <property type="entry name" value="EGF-type_Asp/Asn_hydroxyl_site"/>
</dbReference>
<keyword evidence="2" id="KW-0732">Signal</keyword>
<dbReference type="Pfam" id="PF07645">
    <property type="entry name" value="EGF_CA"/>
    <property type="match status" value="1"/>
</dbReference>
<accession>A0ABM1VQX9</accession>
<keyword evidence="7" id="KW-1185">Reference proteome</keyword>
<organism evidence="7 8">
    <name type="scientific">Aplysia californica</name>
    <name type="common">California sea hare</name>
    <dbReference type="NCBI Taxonomy" id="6500"/>
    <lineage>
        <taxon>Eukaryota</taxon>
        <taxon>Metazoa</taxon>
        <taxon>Spiralia</taxon>
        <taxon>Lophotrochozoa</taxon>
        <taxon>Mollusca</taxon>
        <taxon>Gastropoda</taxon>
        <taxon>Heterobranchia</taxon>
        <taxon>Euthyneura</taxon>
        <taxon>Tectipleura</taxon>
        <taxon>Aplysiida</taxon>
        <taxon>Aplysioidea</taxon>
        <taxon>Aplysiidae</taxon>
        <taxon>Aplysia</taxon>
    </lineage>
</organism>
<gene>
    <name evidence="8" type="primary">LOC118477149</name>
</gene>
<dbReference type="Proteomes" id="UP000694888">
    <property type="component" value="Unplaced"/>
</dbReference>
<comment type="caution">
    <text evidence="5">Lacks conserved residue(s) required for the propagation of feature annotation.</text>
</comment>
<dbReference type="InterPro" id="IPR051355">
    <property type="entry name" value="Notch/Slit_guidance"/>
</dbReference>
<protein>
    <submittedName>
        <fullName evidence="8">Fibropellin-1-like</fullName>
    </submittedName>
</protein>
<dbReference type="SMART" id="SM00179">
    <property type="entry name" value="EGF_CA"/>
    <property type="match status" value="1"/>
</dbReference>